<evidence type="ECO:0000313" key="2">
    <source>
        <dbReference type="Proteomes" id="UP000677913"/>
    </source>
</evidence>
<name>A0A8J8B944_9ACTN</name>
<dbReference type="RefSeq" id="WP_211463123.1">
    <property type="nucleotide sequence ID" value="NZ_JAGSXH010000001.1"/>
</dbReference>
<organism evidence="1 2">
    <name type="scientific">Actinocrinis puniceicyclus</name>
    <dbReference type="NCBI Taxonomy" id="977794"/>
    <lineage>
        <taxon>Bacteria</taxon>
        <taxon>Bacillati</taxon>
        <taxon>Actinomycetota</taxon>
        <taxon>Actinomycetes</taxon>
        <taxon>Catenulisporales</taxon>
        <taxon>Actinospicaceae</taxon>
        <taxon>Actinocrinis</taxon>
    </lineage>
</organism>
<proteinExistence type="predicted"/>
<accession>A0A8J8B944</accession>
<dbReference type="AlphaFoldDB" id="A0A8J8B944"/>
<evidence type="ECO:0000313" key="1">
    <source>
        <dbReference type="EMBL" id="MBS2961432.1"/>
    </source>
</evidence>
<gene>
    <name evidence="1" type="ORF">KGA66_00140</name>
</gene>
<keyword evidence="2" id="KW-1185">Reference proteome</keyword>
<dbReference type="Proteomes" id="UP000677913">
    <property type="component" value="Unassembled WGS sequence"/>
</dbReference>
<protein>
    <submittedName>
        <fullName evidence="1">Uncharacterized protein</fullName>
    </submittedName>
</protein>
<reference evidence="1" key="1">
    <citation type="submission" date="2021-04" db="EMBL/GenBank/DDBJ databases">
        <title>Genome based classification of Actinospica acidithermotolerans sp. nov., an actinobacterium isolated from an Indonesian hot spring.</title>
        <authorList>
            <person name="Kusuma A.B."/>
            <person name="Putra K.E."/>
            <person name="Nafisah S."/>
            <person name="Loh J."/>
            <person name="Nouioui I."/>
            <person name="Goodfellow M."/>
        </authorList>
    </citation>
    <scope>NUCLEOTIDE SEQUENCE</scope>
    <source>
        <strain evidence="1">DSM 45618</strain>
    </source>
</reference>
<comment type="caution">
    <text evidence="1">The sequence shown here is derived from an EMBL/GenBank/DDBJ whole genome shotgun (WGS) entry which is preliminary data.</text>
</comment>
<dbReference type="EMBL" id="JAGSXH010000001">
    <property type="protein sequence ID" value="MBS2961432.1"/>
    <property type="molecule type" value="Genomic_DNA"/>
</dbReference>
<sequence length="93" mass="9514">MSAGALKACAPSIELPTDRLLVRLEQCASRNGQTSGTITAGPPGPGSFSCPPGQTMYLVAVSYSGLNLTGENGDTIHPTPDPVSLSGLMIKIQ</sequence>